<evidence type="ECO:0000256" key="1">
    <source>
        <dbReference type="ARBA" id="ARBA00022741"/>
    </source>
</evidence>
<comment type="caution">
    <text evidence="5">The sequence shown here is derived from an EMBL/GenBank/DDBJ whole genome shotgun (WGS) entry which is preliminary data.</text>
</comment>
<evidence type="ECO:0000256" key="3">
    <source>
        <dbReference type="ARBA" id="ARBA00022840"/>
    </source>
</evidence>
<dbReference type="GO" id="GO:0016787">
    <property type="term" value="F:hydrolase activity"/>
    <property type="evidence" value="ECO:0007669"/>
    <property type="project" value="UniProtKB-KW"/>
</dbReference>
<accession>A0ABX2N0V8</accession>
<feature type="domain" description="Carboxyltransferase" evidence="4">
    <location>
        <begin position="4"/>
        <end position="196"/>
    </location>
</feature>
<gene>
    <name evidence="5" type="ORF">HUO14_05470</name>
</gene>
<dbReference type="PANTHER" id="PTHR34698">
    <property type="entry name" value="5-OXOPROLINASE SUBUNIT B"/>
    <property type="match status" value="1"/>
</dbReference>
<reference evidence="5 6" key="1">
    <citation type="submission" date="2020-06" db="EMBL/GenBank/DDBJ databases">
        <authorList>
            <person name="Kim S.-J."/>
            <person name="Park S.-J."/>
        </authorList>
    </citation>
    <scope>NUCLEOTIDE SEQUENCE [LARGE SCALE GENOMIC DNA]</scope>
    <source>
        <strain evidence="5 6">SW-151</strain>
    </source>
</reference>
<dbReference type="Proteomes" id="UP000652427">
    <property type="component" value="Unassembled WGS sequence"/>
</dbReference>
<proteinExistence type="predicted"/>
<name>A0ABX2N0V8_9SPHN</name>
<protein>
    <submittedName>
        <fullName evidence="5">Allophanate hydrolase subunit 1</fullName>
    </submittedName>
</protein>
<evidence type="ECO:0000256" key="2">
    <source>
        <dbReference type="ARBA" id="ARBA00022801"/>
    </source>
</evidence>
<dbReference type="SMART" id="SM00796">
    <property type="entry name" value="AHS1"/>
    <property type="match status" value="1"/>
</dbReference>
<organism evidence="5 6">
    <name type="scientific">Parasphingorhabdus flavimaris</name>
    <dbReference type="NCBI Taxonomy" id="266812"/>
    <lineage>
        <taxon>Bacteria</taxon>
        <taxon>Pseudomonadati</taxon>
        <taxon>Pseudomonadota</taxon>
        <taxon>Alphaproteobacteria</taxon>
        <taxon>Sphingomonadales</taxon>
        <taxon>Sphingomonadaceae</taxon>
        <taxon>Parasphingorhabdus</taxon>
    </lineage>
</organism>
<dbReference type="Pfam" id="PF02682">
    <property type="entry name" value="CT_C_D"/>
    <property type="match status" value="1"/>
</dbReference>
<dbReference type="Gene3D" id="2.40.100.10">
    <property type="entry name" value="Cyclophilin-like"/>
    <property type="match status" value="1"/>
</dbReference>
<sequence>MDDAAIHICDDWINIKLPDWEAIIAAQIAFSASRYWTEIVPGIDSIAVQFDPALTAPDEAARMVSKQLADRTVVTPGALPAVTIPVCYEPEFAPDRDYIANRLGIAAKDLPSWHVAQLHRVAMLGFMPGFAYLESNENSPAIGRLDNPRQLVAAGSIGIIGQQSCIYSFDSPGGWPIIGRTPLRLFDPSRDQPALLSAGQNIRFESISKETFEHWQPEADG</sequence>
<keyword evidence="2 5" id="KW-0378">Hydrolase</keyword>
<dbReference type="InterPro" id="IPR010016">
    <property type="entry name" value="PxpB"/>
</dbReference>
<evidence type="ECO:0000313" key="6">
    <source>
        <dbReference type="Proteomes" id="UP000652427"/>
    </source>
</evidence>
<dbReference type="RefSeq" id="WP_176278888.1">
    <property type="nucleotide sequence ID" value="NZ_JABWMH010000002.1"/>
</dbReference>
<keyword evidence="6" id="KW-1185">Reference proteome</keyword>
<keyword evidence="3" id="KW-0067">ATP-binding</keyword>
<dbReference type="SUPFAM" id="SSF160467">
    <property type="entry name" value="PH0987 N-terminal domain-like"/>
    <property type="match status" value="1"/>
</dbReference>
<keyword evidence="1" id="KW-0547">Nucleotide-binding</keyword>
<dbReference type="PANTHER" id="PTHR34698:SF2">
    <property type="entry name" value="5-OXOPROLINASE SUBUNIT B"/>
    <property type="match status" value="1"/>
</dbReference>
<dbReference type="InterPro" id="IPR029000">
    <property type="entry name" value="Cyclophilin-like_dom_sf"/>
</dbReference>
<evidence type="ECO:0000313" key="5">
    <source>
        <dbReference type="EMBL" id="NVD27350.1"/>
    </source>
</evidence>
<dbReference type="EMBL" id="JABWMH010000002">
    <property type="protein sequence ID" value="NVD27350.1"/>
    <property type="molecule type" value="Genomic_DNA"/>
</dbReference>
<dbReference type="InterPro" id="IPR003833">
    <property type="entry name" value="CT_C_D"/>
</dbReference>
<evidence type="ECO:0000259" key="4">
    <source>
        <dbReference type="SMART" id="SM00796"/>
    </source>
</evidence>
<dbReference type="SUPFAM" id="SSF50891">
    <property type="entry name" value="Cyclophilin-like"/>
    <property type="match status" value="1"/>
</dbReference>